<dbReference type="AlphaFoldDB" id="A0AA50KPS2"/>
<organism evidence="1 2">
    <name type="scientific">Oceanimonas pelagia</name>
    <dbReference type="NCBI Taxonomy" id="3028314"/>
    <lineage>
        <taxon>Bacteria</taxon>
        <taxon>Pseudomonadati</taxon>
        <taxon>Pseudomonadota</taxon>
        <taxon>Gammaproteobacteria</taxon>
        <taxon>Aeromonadales</taxon>
        <taxon>Aeromonadaceae</taxon>
        <taxon>Oceanimonas</taxon>
    </lineage>
</organism>
<keyword evidence="2" id="KW-1185">Reference proteome</keyword>
<sequence>MPCPERLPPLADGTGREVVLTMQSWAAQYHRCAMRNNGLIEVVKGL</sequence>
<evidence type="ECO:0000313" key="1">
    <source>
        <dbReference type="EMBL" id="WMC11760.1"/>
    </source>
</evidence>
<protein>
    <submittedName>
        <fullName evidence="1">Uncharacterized protein</fullName>
    </submittedName>
</protein>
<evidence type="ECO:0000313" key="2">
    <source>
        <dbReference type="Proteomes" id="UP001223802"/>
    </source>
</evidence>
<reference evidence="1 2" key="1">
    <citation type="submission" date="2023-02" db="EMBL/GenBank/DDBJ databases">
        <title>Complete genome sequence of a novel bacterium Oceanimonas sp. NTOU-MSR1 isolated from marine coast sediment.</title>
        <authorList>
            <person name="Yang H.-T."/>
            <person name="Chen Y.-L."/>
            <person name="Ho Y.-N."/>
        </authorList>
    </citation>
    <scope>NUCLEOTIDE SEQUENCE [LARGE SCALE GENOMIC DNA]</scope>
    <source>
        <strain evidence="1 2">NTOU-MSR1</strain>
    </source>
</reference>
<gene>
    <name evidence="1" type="ORF">PU634_05175</name>
</gene>
<accession>A0AA50KPS2</accession>
<dbReference type="EMBL" id="CP118224">
    <property type="protein sequence ID" value="WMC11760.1"/>
    <property type="molecule type" value="Genomic_DNA"/>
</dbReference>
<proteinExistence type="predicted"/>
<dbReference type="KEGG" id="ope:PU634_05175"/>
<name>A0AA50KPS2_9GAMM</name>
<dbReference type="Proteomes" id="UP001223802">
    <property type="component" value="Chromosome"/>
</dbReference>